<gene>
    <name evidence="2" type="ORF">FHR34_004279</name>
</gene>
<comment type="caution">
    <text evidence="2">The sequence shown here is derived from an EMBL/GenBank/DDBJ whole genome shotgun (WGS) entry which is preliminary data.</text>
</comment>
<organism evidence="2 3">
    <name type="scientific">Kitasatospora kifunensis</name>
    <name type="common">Streptomyces kifunensis</name>
    <dbReference type="NCBI Taxonomy" id="58351"/>
    <lineage>
        <taxon>Bacteria</taxon>
        <taxon>Bacillati</taxon>
        <taxon>Actinomycetota</taxon>
        <taxon>Actinomycetes</taxon>
        <taxon>Kitasatosporales</taxon>
        <taxon>Streptomycetaceae</taxon>
        <taxon>Kitasatospora</taxon>
    </lineage>
</organism>
<evidence type="ECO:0000313" key="2">
    <source>
        <dbReference type="EMBL" id="MBB4925286.1"/>
    </source>
</evidence>
<reference evidence="2 3" key="1">
    <citation type="submission" date="2020-08" db="EMBL/GenBank/DDBJ databases">
        <title>Sequencing the genomes of 1000 actinobacteria strains.</title>
        <authorList>
            <person name="Klenk H.-P."/>
        </authorList>
    </citation>
    <scope>NUCLEOTIDE SEQUENCE [LARGE SCALE GENOMIC DNA]</scope>
    <source>
        <strain evidence="2 3">DSM 41654</strain>
    </source>
</reference>
<dbReference type="Pfam" id="PF18934">
    <property type="entry name" value="DUF5682"/>
    <property type="match status" value="1"/>
</dbReference>
<keyword evidence="3" id="KW-1185">Reference proteome</keyword>
<dbReference type="InterPro" id="IPR050458">
    <property type="entry name" value="LolB"/>
</dbReference>
<evidence type="ECO:0000313" key="3">
    <source>
        <dbReference type="Proteomes" id="UP000540506"/>
    </source>
</evidence>
<proteinExistence type="predicted"/>
<sequence length="888" mass="93056">MDELPELDKLPYPHGLNNSHDLNNQHGLNNLHDLHGRQERTRGSDMTGELTLLGVRHHGPGSARAVGAALNELRPDVVLIEGPPEADPIIALAAEKEMVPPVALLAHAVEDPARAAFWPFAAFSPEWVAIQHALAAEVPVRFIDLPAGSSFALQVSDETSGRHEEASVDPIAELAAAAGNGDPEAWWEDVVEHRHPGADPLAPFAAVAAAMAELRDPPVGTPGSPGVRPGGPLEGPTARRCARLAGRRDELREAYMRQQIRAARRAGHRRIAVVCGAWHVPALAALPAASADRALLAGLPKKLKTEITWVPWTHRRLAQRTGYGAGIESPGWYQHLFENPEPAGTGMARWLTRAAELLRAQDHPVSSAHVIESVRLAETLAAMRGRPAAGLAEALDAVRSVMCDGSEVALALVRERLVVGEALGQVPAATPTVPLQRDLTRLQRTLRLKPEAAARELTLDLRKELDTGRSLLLHRLRLLGIGWGTEIRSAVNSTGTFRESWRLCFEPEFAVRVVEAAQWGTTVEQAAAAKVAASAGRAADLPELTALAEQCLVAQLPAALPPVMRELADRAALQPDAAQLAEALPALVRALRYGDVRGTDSDALDGVARGLAERICVGLPPACVGLDAEGAAAMRARLDAVHGAIGLLGRRADAPSAANSTQPSTAASAPANTLASADALTSADGLAERWAAALGALARREPLARGAGGSGGAGTGVPGLLRGRAVRLLLDEGRLDAAEAARRLRLVLSAASAPTDAAGWIEGFLSGGGALLLHDPQLLALLDGWLTEVPADTFTDLLPLLRRTFATLEAGVRQTVGSRVATGRLDGGPVGPVASAGAGEELLDQARADAALPTVLRLLGRGPSPQPPSAGAGAGAWIPRQSDRRSAA</sequence>
<evidence type="ECO:0000256" key="1">
    <source>
        <dbReference type="SAM" id="MobiDB-lite"/>
    </source>
</evidence>
<dbReference type="EMBL" id="JACHJV010000001">
    <property type="protein sequence ID" value="MBB4925286.1"/>
    <property type="molecule type" value="Genomic_DNA"/>
</dbReference>
<feature type="region of interest" description="Disordered" evidence="1">
    <location>
        <begin position="1"/>
        <end position="31"/>
    </location>
</feature>
<accession>A0A7W7R5L0</accession>
<feature type="compositionally biased region" description="Polar residues" evidence="1">
    <location>
        <begin position="16"/>
        <end position="28"/>
    </location>
</feature>
<dbReference type="Proteomes" id="UP000540506">
    <property type="component" value="Unassembled WGS sequence"/>
</dbReference>
<name>A0A7W7R5L0_KITKI</name>
<feature type="region of interest" description="Disordered" evidence="1">
    <location>
        <begin position="859"/>
        <end position="888"/>
    </location>
</feature>
<feature type="compositionally biased region" description="Basic and acidic residues" evidence="1">
    <location>
        <begin position="1"/>
        <end position="11"/>
    </location>
</feature>
<dbReference type="PANTHER" id="PTHR30634:SF14">
    <property type="match status" value="1"/>
</dbReference>
<feature type="region of interest" description="Disordered" evidence="1">
    <location>
        <begin position="218"/>
        <end position="238"/>
    </location>
</feature>
<protein>
    <submittedName>
        <fullName evidence="2">Uncharacterized protein</fullName>
    </submittedName>
</protein>
<dbReference type="AlphaFoldDB" id="A0A7W7R5L0"/>
<dbReference type="InterPro" id="IPR043737">
    <property type="entry name" value="DUF5682"/>
</dbReference>
<dbReference type="PANTHER" id="PTHR30634">
    <property type="entry name" value="OUTER MEMBRANE LOLAB LIPOPROTEIN INSERTION APPARATUS"/>
    <property type="match status" value="1"/>
</dbReference>